<keyword evidence="2" id="KW-1185">Reference proteome</keyword>
<evidence type="ECO:0000313" key="2">
    <source>
        <dbReference type="Proteomes" id="UP000250235"/>
    </source>
</evidence>
<name>A0A2Z7AUA5_9LAMI</name>
<dbReference type="Proteomes" id="UP000250235">
    <property type="component" value="Unassembled WGS sequence"/>
</dbReference>
<proteinExistence type="predicted"/>
<gene>
    <name evidence="1" type="ORF">F511_01936</name>
</gene>
<reference evidence="1 2" key="1">
    <citation type="journal article" date="2015" name="Proc. Natl. Acad. Sci. U.S.A.">
        <title>The resurrection genome of Boea hygrometrica: A blueprint for survival of dehydration.</title>
        <authorList>
            <person name="Xiao L."/>
            <person name="Yang G."/>
            <person name="Zhang L."/>
            <person name="Yang X."/>
            <person name="Zhao S."/>
            <person name="Ji Z."/>
            <person name="Zhou Q."/>
            <person name="Hu M."/>
            <person name="Wang Y."/>
            <person name="Chen M."/>
            <person name="Xu Y."/>
            <person name="Jin H."/>
            <person name="Xiao X."/>
            <person name="Hu G."/>
            <person name="Bao F."/>
            <person name="Hu Y."/>
            <person name="Wan P."/>
            <person name="Li L."/>
            <person name="Deng X."/>
            <person name="Kuang T."/>
            <person name="Xiang C."/>
            <person name="Zhu J.K."/>
            <person name="Oliver M.J."/>
            <person name="He Y."/>
        </authorList>
    </citation>
    <scope>NUCLEOTIDE SEQUENCE [LARGE SCALE GENOMIC DNA]</scope>
    <source>
        <strain evidence="2">cv. XS01</strain>
    </source>
</reference>
<organism evidence="1 2">
    <name type="scientific">Dorcoceras hygrometricum</name>
    <dbReference type="NCBI Taxonomy" id="472368"/>
    <lineage>
        <taxon>Eukaryota</taxon>
        <taxon>Viridiplantae</taxon>
        <taxon>Streptophyta</taxon>
        <taxon>Embryophyta</taxon>
        <taxon>Tracheophyta</taxon>
        <taxon>Spermatophyta</taxon>
        <taxon>Magnoliopsida</taxon>
        <taxon>eudicotyledons</taxon>
        <taxon>Gunneridae</taxon>
        <taxon>Pentapetalae</taxon>
        <taxon>asterids</taxon>
        <taxon>lamiids</taxon>
        <taxon>Lamiales</taxon>
        <taxon>Gesneriaceae</taxon>
        <taxon>Didymocarpoideae</taxon>
        <taxon>Trichosporeae</taxon>
        <taxon>Loxocarpinae</taxon>
        <taxon>Dorcoceras</taxon>
    </lineage>
</organism>
<protein>
    <submittedName>
        <fullName evidence="1">Uncharacterized protein</fullName>
    </submittedName>
</protein>
<dbReference type="EMBL" id="KV012487">
    <property type="protein sequence ID" value="KZV24966.1"/>
    <property type="molecule type" value="Genomic_DNA"/>
</dbReference>
<dbReference type="AlphaFoldDB" id="A0A2Z7AUA5"/>
<sequence length="82" mass="9409">MDKPDQFQISCRFILLSASPTGPSHFSSEFVDSLHDDYSGSCNYAKAADRVALTWIPRKRLRPHDFMVSHGYQALRLKDHQI</sequence>
<accession>A0A2Z7AUA5</accession>
<evidence type="ECO:0000313" key="1">
    <source>
        <dbReference type="EMBL" id="KZV24966.1"/>
    </source>
</evidence>